<gene>
    <name evidence="1" type="ORF">METZ01_LOCUS226703</name>
</gene>
<proteinExistence type="predicted"/>
<reference evidence="1" key="1">
    <citation type="submission" date="2018-05" db="EMBL/GenBank/DDBJ databases">
        <authorList>
            <person name="Lanie J.A."/>
            <person name="Ng W.-L."/>
            <person name="Kazmierczak K.M."/>
            <person name="Andrzejewski T.M."/>
            <person name="Davidsen T.M."/>
            <person name="Wayne K.J."/>
            <person name="Tettelin H."/>
            <person name="Glass J.I."/>
            <person name="Rusch D."/>
            <person name="Podicherti R."/>
            <person name="Tsui H.-C.T."/>
            <person name="Winkler M.E."/>
        </authorList>
    </citation>
    <scope>NUCLEOTIDE SEQUENCE</scope>
</reference>
<accession>A0A382GG10</accession>
<evidence type="ECO:0008006" key="2">
    <source>
        <dbReference type="Google" id="ProtNLM"/>
    </source>
</evidence>
<dbReference type="SUPFAM" id="SSF53335">
    <property type="entry name" value="S-adenosyl-L-methionine-dependent methyltransferases"/>
    <property type="match status" value="1"/>
</dbReference>
<evidence type="ECO:0000313" key="1">
    <source>
        <dbReference type="EMBL" id="SVB73849.1"/>
    </source>
</evidence>
<protein>
    <recommendedName>
        <fullName evidence="2">DNA methylase N-4/N-6 domain-containing protein</fullName>
    </recommendedName>
</protein>
<dbReference type="InterPro" id="IPR029063">
    <property type="entry name" value="SAM-dependent_MTases_sf"/>
</dbReference>
<sequence>MPSAETFSIKPIKKFVHRYTYGDKIIVDPFARNSKMGTITNDLNPDTEAQYHMKADEFLDMLINKGVKADVVLYDPPYSVRQVSECYKGVGLEVTQEDTQASFYTKIKDRIRPLVKSEGIVLSFGWNSMGVGKELEHLEILMVSHGGIHNDTICVAQRKGIELDV</sequence>
<name>A0A382GG10_9ZZZZ</name>
<dbReference type="EMBL" id="UINC01055224">
    <property type="protein sequence ID" value="SVB73849.1"/>
    <property type="molecule type" value="Genomic_DNA"/>
</dbReference>
<organism evidence="1">
    <name type="scientific">marine metagenome</name>
    <dbReference type="NCBI Taxonomy" id="408172"/>
    <lineage>
        <taxon>unclassified sequences</taxon>
        <taxon>metagenomes</taxon>
        <taxon>ecological metagenomes</taxon>
    </lineage>
</organism>
<dbReference type="AlphaFoldDB" id="A0A382GG10"/>